<proteinExistence type="predicted"/>
<keyword evidence="2" id="KW-1185">Reference proteome</keyword>
<protein>
    <submittedName>
        <fullName evidence="1">Uncharacterized protein</fullName>
    </submittedName>
</protein>
<name>A0ABQ9EVD9_TEGGR</name>
<dbReference type="Proteomes" id="UP001217089">
    <property type="component" value="Unassembled WGS sequence"/>
</dbReference>
<accession>A0ABQ9EVD9</accession>
<evidence type="ECO:0000313" key="2">
    <source>
        <dbReference type="Proteomes" id="UP001217089"/>
    </source>
</evidence>
<sequence>MDLKMAYLKSFLVVLLESERTVSFMLESIRKDIVTQFLANTRKVVFTIHIHHPSFFVKLQYII</sequence>
<reference evidence="1 2" key="1">
    <citation type="submission" date="2022-12" db="EMBL/GenBank/DDBJ databases">
        <title>Chromosome-level genome of Tegillarca granosa.</title>
        <authorList>
            <person name="Kim J."/>
        </authorList>
    </citation>
    <scope>NUCLEOTIDE SEQUENCE [LARGE SCALE GENOMIC DNA]</scope>
    <source>
        <strain evidence="1">Teg-2019</strain>
        <tissue evidence="1">Adductor muscle</tissue>
    </source>
</reference>
<evidence type="ECO:0000313" key="1">
    <source>
        <dbReference type="EMBL" id="KAJ8309156.1"/>
    </source>
</evidence>
<comment type="caution">
    <text evidence="1">The sequence shown here is derived from an EMBL/GenBank/DDBJ whole genome shotgun (WGS) entry which is preliminary data.</text>
</comment>
<dbReference type="EMBL" id="JARBDR010000657">
    <property type="protein sequence ID" value="KAJ8309156.1"/>
    <property type="molecule type" value="Genomic_DNA"/>
</dbReference>
<organism evidence="1 2">
    <name type="scientific">Tegillarca granosa</name>
    <name type="common">Malaysian cockle</name>
    <name type="synonym">Anadara granosa</name>
    <dbReference type="NCBI Taxonomy" id="220873"/>
    <lineage>
        <taxon>Eukaryota</taxon>
        <taxon>Metazoa</taxon>
        <taxon>Spiralia</taxon>
        <taxon>Lophotrochozoa</taxon>
        <taxon>Mollusca</taxon>
        <taxon>Bivalvia</taxon>
        <taxon>Autobranchia</taxon>
        <taxon>Pteriomorphia</taxon>
        <taxon>Arcoida</taxon>
        <taxon>Arcoidea</taxon>
        <taxon>Arcidae</taxon>
        <taxon>Tegillarca</taxon>
    </lineage>
</organism>
<gene>
    <name evidence="1" type="ORF">KUTeg_014030</name>
</gene>